<dbReference type="InterPro" id="IPR007172">
    <property type="entry name" value="DUF374"/>
</dbReference>
<organism evidence="2 3">
    <name type="scientific">Desulfurispirillum indicum (strain ATCC BAA-1389 / DSM 22839 / S5)</name>
    <dbReference type="NCBI Taxonomy" id="653733"/>
    <lineage>
        <taxon>Bacteria</taxon>
        <taxon>Pseudomonadati</taxon>
        <taxon>Chrysiogenota</taxon>
        <taxon>Chrysiogenia</taxon>
        <taxon>Chrysiogenales</taxon>
        <taxon>Chrysiogenaceae</taxon>
        <taxon>Desulfurispirillum</taxon>
    </lineage>
</organism>
<dbReference type="AlphaFoldDB" id="E6W1J7"/>
<proteinExistence type="predicted"/>
<dbReference type="InParanoid" id="E6W1J7"/>
<evidence type="ECO:0000259" key="1">
    <source>
        <dbReference type="Pfam" id="PF04028"/>
    </source>
</evidence>
<dbReference type="Pfam" id="PF04028">
    <property type="entry name" value="DUF374"/>
    <property type="match status" value="1"/>
</dbReference>
<dbReference type="HOGENOM" id="CLU_086327_1_1_0"/>
<accession>E6W1J7</accession>
<dbReference type="KEGG" id="din:Selin_1819"/>
<protein>
    <recommendedName>
        <fullName evidence="1">DUF374 domain-containing protein</fullName>
    </recommendedName>
</protein>
<sequence length="217" mass="24030">MKSLLLFRILPFIAQMYLKICFLTCRKTYEGREILQAVEDDPKPYTIASWHGRLVAPLWLYGRGNIYALLSQHKDAEIFGRILRYFGHDAVRGSSTRGAIAALRQVIGKLRQGHDVAITPDGPKGPPLVVKPGAVGAAKATGTAVLAVSYSCRPVKILSSWDSFVFPLPFGRMHFVVEKPLYPDQYADLDEGNRLLGELLMSATRRADQAMAAGKRT</sequence>
<dbReference type="Proteomes" id="UP000002572">
    <property type="component" value="Chromosome"/>
</dbReference>
<dbReference type="OrthoDB" id="9810508at2"/>
<dbReference type="STRING" id="653733.Selin_1819"/>
<evidence type="ECO:0000313" key="3">
    <source>
        <dbReference type="Proteomes" id="UP000002572"/>
    </source>
</evidence>
<keyword evidence="3" id="KW-1185">Reference proteome</keyword>
<gene>
    <name evidence="2" type="ordered locus">Selin_1819</name>
</gene>
<reference evidence="2 3" key="1">
    <citation type="submission" date="2010-12" db="EMBL/GenBank/DDBJ databases">
        <title>Complete sequence of Desulfurispirillum indicum S5.</title>
        <authorList>
            <consortium name="US DOE Joint Genome Institute"/>
            <person name="Lucas S."/>
            <person name="Copeland A."/>
            <person name="Lapidus A."/>
            <person name="Cheng J.-F."/>
            <person name="Goodwin L."/>
            <person name="Pitluck S."/>
            <person name="Chertkov O."/>
            <person name="Held B."/>
            <person name="Detter J.C."/>
            <person name="Han C."/>
            <person name="Tapia R."/>
            <person name="Land M."/>
            <person name="Hauser L."/>
            <person name="Kyrpides N."/>
            <person name="Ivanova N."/>
            <person name="Mikhailova N."/>
            <person name="Haggblom M."/>
            <person name="Rauschenbach I."/>
            <person name="Bini E."/>
            <person name="Woyke T."/>
        </authorList>
    </citation>
    <scope>NUCLEOTIDE SEQUENCE [LARGE SCALE GENOMIC DNA]</scope>
    <source>
        <strain evidence="3">ATCC BAA-1389 / DSM 22839 / S5</strain>
    </source>
</reference>
<dbReference type="eggNOG" id="COG2121">
    <property type="taxonomic scope" value="Bacteria"/>
</dbReference>
<dbReference type="CDD" id="cd07983">
    <property type="entry name" value="LPLAT_DUF374-like"/>
    <property type="match status" value="1"/>
</dbReference>
<dbReference type="EMBL" id="CP002432">
    <property type="protein sequence ID" value="ADU66546.1"/>
    <property type="molecule type" value="Genomic_DNA"/>
</dbReference>
<feature type="domain" description="DUF374" evidence="1">
    <location>
        <begin position="61"/>
        <end position="126"/>
    </location>
</feature>
<evidence type="ECO:0000313" key="2">
    <source>
        <dbReference type="EMBL" id="ADU66546.1"/>
    </source>
</evidence>
<name>E6W1J7_DESIS</name>
<dbReference type="SUPFAM" id="SSF69593">
    <property type="entry name" value="Glycerol-3-phosphate (1)-acyltransferase"/>
    <property type="match status" value="1"/>
</dbReference>
<dbReference type="RefSeq" id="WP_013506426.1">
    <property type="nucleotide sequence ID" value="NC_014836.1"/>
</dbReference>